<accession>A0AAV1ZQJ6</accession>
<name>A0AAV1ZQJ6_9ARAC</name>
<dbReference type="PANTHER" id="PTHR44525">
    <property type="entry name" value="WD REPEAT-CONTAINING PROTEIN 27"/>
    <property type="match status" value="1"/>
</dbReference>
<dbReference type="InterPro" id="IPR019775">
    <property type="entry name" value="WD40_repeat_CS"/>
</dbReference>
<comment type="caution">
    <text evidence="4">The sequence shown here is derived from an EMBL/GenBank/DDBJ whole genome shotgun (WGS) entry which is preliminary data.</text>
</comment>
<dbReference type="Pfam" id="PF00400">
    <property type="entry name" value="WD40"/>
    <property type="match status" value="4"/>
</dbReference>
<evidence type="ECO:0008006" key="6">
    <source>
        <dbReference type="Google" id="ProtNLM"/>
    </source>
</evidence>
<dbReference type="InterPro" id="IPR042411">
    <property type="entry name" value="WDR27"/>
</dbReference>
<organism evidence="4 5">
    <name type="scientific">Larinioides sclopetarius</name>
    <dbReference type="NCBI Taxonomy" id="280406"/>
    <lineage>
        <taxon>Eukaryota</taxon>
        <taxon>Metazoa</taxon>
        <taxon>Ecdysozoa</taxon>
        <taxon>Arthropoda</taxon>
        <taxon>Chelicerata</taxon>
        <taxon>Arachnida</taxon>
        <taxon>Araneae</taxon>
        <taxon>Araneomorphae</taxon>
        <taxon>Entelegynae</taxon>
        <taxon>Araneoidea</taxon>
        <taxon>Araneidae</taxon>
        <taxon>Larinioides</taxon>
    </lineage>
</organism>
<dbReference type="Proteomes" id="UP001497382">
    <property type="component" value="Unassembled WGS sequence"/>
</dbReference>
<sequence length="814" mass="91699">MCDETFYHLPCPTSMVTHLCECSENYVAVPLNEKGNIAFWNIKSLLRKPSILIGHHKLVSALAFSHQPANYLLCSCSSDNIILWNLMQNNGQPTKGRVLHSHMDKPTYCSFSLDNSQIAVSFPNGMWIFNLQKNSWVFSVEEICFTMFTFGYEDNTLLGIEENFLKVWNYKTNEVSKNISISIGFPTSFCVHNQSMITVIGTTCGHLNVYDKNYNLIRNILVWKLIAQQLKPESAEDGTFQDFKSDSFPVYSIKVFHFDKISDPSNCLPGDIYLLIVTSTCLFLMRINNEEIILFVDFNDHSDITETKKSIGLVRSGMIACNSDNSEAYVILIPVLGEFLILVKLSLIDVLLSESTINNLKIESTNHVLTFLNSKCLESGNSLLVPRIQKAKTSKGLKKCSSNKNFPVTFHSNIKSSGYGTLHKPVALFQPQIPKGHRSQYKSSETSRKFQNNAGTKKKNIFECYSSSVDFENFELLNKIESFENPVMSSLQVSVEGQFASCTSSDGVLDVLKLGKTHLKVFHSIRAHLGKINTAKWSHSNKLLITAGNDQTTKVWDLERHHPLLHIGTDNGNSSMMEKCKLVFKDAVEQAQFYYLDHFLLATAGNCIHLFEYKINLEKSGIKSIINKSSWKLVKKIPLESKRITSLAAMNQFFSNLVLCAGTSKHIDILDMGVGKVIRHIVDPSLKPAYLISLNEGSPYTTQASSMYDLFLTASLFDGIKIWDLRTNKHVLCFKEHKCRSFPCGANFSLCGKYIATGSEDRSIYIYDLRHLCHQHKINDCQADVFTSVAFSPKSQLLASSLNGSIYLYGKNEE</sequence>
<proteinExistence type="predicted"/>
<evidence type="ECO:0000256" key="2">
    <source>
        <dbReference type="ARBA" id="ARBA00022737"/>
    </source>
</evidence>
<dbReference type="InterPro" id="IPR036322">
    <property type="entry name" value="WD40_repeat_dom_sf"/>
</dbReference>
<dbReference type="PROSITE" id="PS50294">
    <property type="entry name" value="WD_REPEATS_REGION"/>
    <property type="match status" value="1"/>
</dbReference>
<evidence type="ECO:0000256" key="3">
    <source>
        <dbReference type="PROSITE-ProRule" id="PRU00221"/>
    </source>
</evidence>
<keyword evidence="5" id="KW-1185">Reference proteome</keyword>
<evidence type="ECO:0000313" key="4">
    <source>
        <dbReference type="EMBL" id="CAL1272669.1"/>
    </source>
</evidence>
<evidence type="ECO:0000256" key="1">
    <source>
        <dbReference type="ARBA" id="ARBA00022574"/>
    </source>
</evidence>
<dbReference type="PANTHER" id="PTHR44525:SF1">
    <property type="entry name" value="WD REPEAT-CONTAINING PROTEIN 27"/>
    <property type="match status" value="1"/>
</dbReference>
<dbReference type="Gene3D" id="2.130.10.10">
    <property type="entry name" value="YVTN repeat-like/Quinoprotein amine dehydrogenase"/>
    <property type="match status" value="3"/>
</dbReference>
<dbReference type="SUPFAM" id="SSF50998">
    <property type="entry name" value="Quinoprotein alcohol dehydrogenase-like"/>
    <property type="match status" value="1"/>
</dbReference>
<dbReference type="InterPro" id="IPR011047">
    <property type="entry name" value="Quinoprotein_ADH-like_sf"/>
</dbReference>
<dbReference type="InterPro" id="IPR001680">
    <property type="entry name" value="WD40_rpt"/>
</dbReference>
<dbReference type="InterPro" id="IPR015943">
    <property type="entry name" value="WD40/YVTN_repeat-like_dom_sf"/>
</dbReference>
<dbReference type="EMBL" id="CAXIEN010000062">
    <property type="protein sequence ID" value="CAL1272669.1"/>
    <property type="molecule type" value="Genomic_DNA"/>
</dbReference>
<reference evidence="4 5" key="1">
    <citation type="submission" date="2024-04" db="EMBL/GenBank/DDBJ databases">
        <authorList>
            <person name="Rising A."/>
            <person name="Reimegard J."/>
            <person name="Sonavane S."/>
            <person name="Akerstrom W."/>
            <person name="Nylinder S."/>
            <person name="Hedman E."/>
            <person name="Kallberg Y."/>
        </authorList>
    </citation>
    <scope>NUCLEOTIDE SEQUENCE [LARGE SCALE GENOMIC DNA]</scope>
</reference>
<dbReference type="PROSITE" id="PS50082">
    <property type="entry name" value="WD_REPEATS_2"/>
    <property type="match status" value="1"/>
</dbReference>
<keyword evidence="1 3" id="KW-0853">WD repeat</keyword>
<evidence type="ECO:0000313" key="5">
    <source>
        <dbReference type="Proteomes" id="UP001497382"/>
    </source>
</evidence>
<protein>
    <recommendedName>
        <fullName evidence="6">WD repeat-containing protein 27</fullName>
    </recommendedName>
</protein>
<dbReference type="PROSITE" id="PS00678">
    <property type="entry name" value="WD_REPEATS_1"/>
    <property type="match status" value="1"/>
</dbReference>
<keyword evidence="2" id="KW-0677">Repeat</keyword>
<dbReference type="SUPFAM" id="SSF50978">
    <property type="entry name" value="WD40 repeat-like"/>
    <property type="match status" value="1"/>
</dbReference>
<gene>
    <name evidence="4" type="ORF">LARSCL_LOCUS6517</name>
</gene>
<feature type="repeat" description="WD" evidence="3">
    <location>
        <begin position="525"/>
        <end position="559"/>
    </location>
</feature>
<dbReference type="SMART" id="SM00320">
    <property type="entry name" value="WD40"/>
    <property type="match status" value="7"/>
</dbReference>
<dbReference type="AlphaFoldDB" id="A0AAV1ZQJ6"/>